<dbReference type="PANTHER" id="PTHR33048">
    <property type="entry name" value="PTH11-LIKE INTEGRAL MEMBRANE PROTEIN (AFU_ORTHOLOGUE AFUA_5G11245)"/>
    <property type="match status" value="1"/>
</dbReference>
<feature type="domain" description="Rhodopsin" evidence="8">
    <location>
        <begin position="30"/>
        <end position="269"/>
    </location>
</feature>
<keyword evidence="10" id="KW-1185">Reference proteome</keyword>
<feature type="compositionally biased region" description="Gly residues" evidence="6">
    <location>
        <begin position="287"/>
        <end position="296"/>
    </location>
</feature>
<dbReference type="PANTHER" id="PTHR33048:SF108">
    <property type="entry name" value="INTEGRAL MEMBRANE PROTEIN"/>
    <property type="match status" value="1"/>
</dbReference>
<reference evidence="9 10" key="1">
    <citation type="journal article" date="2019" name="Sci. Rep.">
        <title>A multi-omics analysis of the grapevine pathogen Lasiodiplodia theobromae reveals that temperature affects the expression of virulence- and pathogenicity-related genes.</title>
        <authorList>
            <person name="Felix C."/>
            <person name="Meneses R."/>
            <person name="Goncalves M.F.M."/>
            <person name="Tilleman L."/>
            <person name="Duarte A.S."/>
            <person name="Jorrin-Novo J.V."/>
            <person name="Van de Peer Y."/>
            <person name="Deforce D."/>
            <person name="Van Nieuwerburgh F."/>
            <person name="Esteves A.C."/>
            <person name="Alves A."/>
        </authorList>
    </citation>
    <scope>NUCLEOTIDE SEQUENCE [LARGE SCALE GENOMIC DNA]</scope>
    <source>
        <strain evidence="9 10">LA-SOL3</strain>
    </source>
</reference>
<evidence type="ECO:0000313" key="9">
    <source>
        <dbReference type="EMBL" id="KAB2569614.1"/>
    </source>
</evidence>
<dbReference type="Pfam" id="PF20684">
    <property type="entry name" value="Fung_rhodopsin"/>
    <property type="match status" value="1"/>
</dbReference>
<feature type="transmembrane region" description="Helical" evidence="7">
    <location>
        <begin position="171"/>
        <end position="194"/>
    </location>
</feature>
<evidence type="ECO:0000256" key="2">
    <source>
        <dbReference type="ARBA" id="ARBA00022692"/>
    </source>
</evidence>
<dbReference type="InterPro" id="IPR049326">
    <property type="entry name" value="Rhodopsin_dom_fungi"/>
</dbReference>
<sequence>PNQTPTATRAPLILLGNILPQSLATLFVLARIATKSLLSHTWGPDDTTLTLSWLSSLALTVLSCLQTRYGAGQHLATVPFSNLKPSLQLAYATLLLYNLTLCLTKVSITLFYLRVVADRWNRALSLAALAFVVVYTVPLEVVSIAQCVPPAAVWDRAGHPGAKCIDTIPAFYASAVCNILADVWLIGHAVPRVLGLQMGRRQKGLLLFFLSLGWLTIIAAIIRAVRISTILRSADKTWVSYDSSIWSAVEVDVGLICASAPATWKLVKRVAPRFAEAMTSGRSSSSGRGGGGGASGSNGTDDALNDVGGGGPQ</sequence>
<comment type="subcellular location">
    <subcellularLocation>
        <location evidence="1">Membrane</location>
        <topology evidence="1">Multi-pass membrane protein</topology>
    </subcellularLocation>
</comment>
<evidence type="ECO:0000313" key="10">
    <source>
        <dbReference type="Proteomes" id="UP000325902"/>
    </source>
</evidence>
<feature type="transmembrane region" description="Helical" evidence="7">
    <location>
        <begin position="206"/>
        <end position="225"/>
    </location>
</feature>
<keyword evidence="2 7" id="KW-0812">Transmembrane</keyword>
<evidence type="ECO:0000256" key="1">
    <source>
        <dbReference type="ARBA" id="ARBA00004141"/>
    </source>
</evidence>
<organism evidence="9 10">
    <name type="scientific">Lasiodiplodia theobromae</name>
    <dbReference type="NCBI Taxonomy" id="45133"/>
    <lineage>
        <taxon>Eukaryota</taxon>
        <taxon>Fungi</taxon>
        <taxon>Dikarya</taxon>
        <taxon>Ascomycota</taxon>
        <taxon>Pezizomycotina</taxon>
        <taxon>Dothideomycetes</taxon>
        <taxon>Dothideomycetes incertae sedis</taxon>
        <taxon>Botryosphaeriales</taxon>
        <taxon>Botryosphaeriaceae</taxon>
        <taxon>Lasiodiplodia</taxon>
    </lineage>
</organism>
<dbReference type="OrthoDB" id="444631at2759"/>
<feature type="region of interest" description="Disordered" evidence="6">
    <location>
        <begin position="279"/>
        <end position="313"/>
    </location>
</feature>
<evidence type="ECO:0000256" key="4">
    <source>
        <dbReference type="ARBA" id="ARBA00023136"/>
    </source>
</evidence>
<dbReference type="InterPro" id="IPR052337">
    <property type="entry name" value="SAT4-like"/>
</dbReference>
<dbReference type="Proteomes" id="UP000325902">
    <property type="component" value="Unassembled WGS sequence"/>
</dbReference>
<comment type="caution">
    <text evidence="9">The sequence shown here is derived from an EMBL/GenBank/DDBJ whole genome shotgun (WGS) entry which is preliminary data.</text>
</comment>
<feature type="non-terminal residue" evidence="9">
    <location>
        <position position="1"/>
    </location>
</feature>
<keyword evidence="4 7" id="KW-0472">Membrane</keyword>
<feature type="transmembrane region" description="Helical" evidence="7">
    <location>
        <begin position="89"/>
        <end position="113"/>
    </location>
</feature>
<evidence type="ECO:0000256" key="6">
    <source>
        <dbReference type="SAM" id="MobiDB-lite"/>
    </source>
</evidence>
<dbReference type="GO" id="GO:0016020">
    <property type="term" value="C:membrane"/>
    <property type="evidence" value="ECO:0007669"/>
    <property type="project" value="UniProtKB-SubCell"/>
</dbReference>
<protein>
    <recommendedName>
        <fullName evidence="8">Rhodopsin domain-containing protein</fullName>
    </recommendedName>
</protein>
<evidence type="ECO:0000259" key="8">
    <source>
        <dbReference type="Pfam" id="PF20684"/>
    </source>
</evidence>
<gene>
    <name evidence="9" type="ORF">DBV05_g11712</name>
</gene>
<evidence type="ECO:0000256" key="5">
    <source>
        <dbReference type="ARBA" id="ARBA00038359"/>
    </source>
</evidence>
<proteinExistence type="inferred from homology"/>
<evidence type="ECO:0000256" key="3">
    <source>
        <dbReference type="ARBA" id="ARBA00022989"/>
    </source>
</evidence>
<comment type="similarity">
    <text evidence="5">Belongs to the SAT4 family.</text>
</comment>
<keyword evidence="3 7" id="KW-1133">Transmembrane helix</keyword>
<feature type="transmembrane region" description="Helical" evidence="7">
    <location>
        <begin position="12"/>
        <end position="30"/>
    </location>
</feature>
<dbReference type="AlphaFoldDB" id="A0A5N5CWE8"/>
<evidence type="ECO:0000256" key="7">
    <source>
        <dbReference type="SAM" id="Phobius"/>
    </source>
</evidence>
<accession>A0A5N5CWE8</accession>
<name>A0A5N5CWE8_9PEZI</name>
<dbReference type="EMBL" id="VCHE01000181">
    <property type="protein sequence ID" value="KAB2569614.1"/>
    <property type="molecule type" value="Genomic_DNA"/>
</dbReference>
<feature type="transmembrane region" description="Helical" evidence="7">
    <location>
        <begin position="125"/>
        <end position="151"/>
    </location>
</feature>